<protein>
    <submittedName>
        <fullName evidence="1">Uncharacterized protein</fullName>
    </submittedName>
</protein>
<accession>A0ABU1RX47</accession>
<proteinExistence type="predicted"/>
<keyword evidence="2" id="KW-1185">Reference proteome</keyword>
<name>A0ABU1RX47_9FLAO</name>
<reference evidence="1 2" key="1">
    <citation type="submission" date="2023-07" db="EMBL/GenBank/DDBJ databases">
        <title>Sorghum-associated microbial communities from plants grown in Nebraska, USA.</title>
        <authorList>
            <person name="Schachtman D."/>
        </authorList>
    </citation>
    <scope>NUCLEOTIDE SEQUENCE [LARGE SCALE GENOMIC DNA]</scope>
    <source>
        <strain evidence="1 2">BE124</strain>
    </source>
</reference>
<evidence type="ECO:0000313" key="2">
    <source>
        <dbReference type="Proteomes" id="UP001261871"/>
    </source>
</evidence>
<dbReference type="Proteomes" id="UP001261871">
    <property type="component" value="Unassembled WGS sequence"/>
</dbReference>
<gene>
    <name evidence="1" type="ORF">J2W95_000021</name>
</gene>
<dbReference type="EMBL" id="JAVDTX010000001">
    <property type="protein sequence ID" value="MDR6843341.1"/>
    <property type="molecule type" value="Genomic_DNA"/>
</dbReference>
<sequence length="39" mass="4561">MFMATRFYKVKHPNGISVKKSGDLYRIHGFEVFKKNAKS</sequence>
<organism evidence="1 2">
    <name type="scientific">Flavobacterium granuli</name>
    <dbReference type="NCBI Taxonomy" id="280093"/>
    <lineage>
        <taxon>Bacteria</taxon>
        <taxon>Pseudomonadati</taxon>
        <taxon>Bacteroidota</taxon>
        <taxon>Flavobacteriia</taxon>
        <taxon>Flavobacteriales</taxon>
        <taxon>Flavobacteriaceae</taxon>
        <taxon>Flavobacterium</taxon>
    </lineage>
</organism>
<comment type="caution">
    <text evidence="1">The sequence shown here is derived from an EMBL/GenBank/DDBJ whole genome shotgun (WGS) entry which is preliminary data.</text>
</comment>
<evidence type="ECO:0000313" key="1">
    <source>
        <dbReference type="EMBL" id="MDR6843341.1"/>
    </source>
</evidence>